<keyword evidence="3" id="KW-1185">Reference proteome</keyword>
<sequence length="481" mass="51228">MIVPILAAVMATVAVAQAPTANLQTCVAEADYNPSYDYFPEKINNRVVSKNLKYTYNNNYKTIVNSFSNETIVLYQCGTPMPTVAGATVVIAVPIQNMTIADTTIVPYVELLGKRSAIKYATGGTLAYISSPCVQAEVAANPKALQEIDSKNITAGIEQIRSTDAYLHYYGSYTANVTNDITFPASADPGVMGRLGWLGVTGSLFNLEGLANTVSNTIYDNYDALSKNANKASFKPVVAWIEYFQAYAGSDTYPATPASWSINAAQYILDYTTAAGATSFVPTSSTFKASGAAKQVTKYTYTTAADLLADLKEVDIVIDLSFYDVNTTDFGKSFGARADFLTESTSEHKFIQKRQIYMFNGETSPANGGSSFFESGTVEINIVLADLISATHPETLPNYNPTYIRNIFNNDPDVVTASQCADFKIAAVAPVVKDFVAPTATALPVASATAAASAKATTSKSAGVVNSAVAGVVAFAALFMF</sequence>
<dbReference type="Proteomes" id="UP000320333">
    <property type="component" value="Unassembled WGS sequence"/>
</dbReference>
<dbReference type="PANTHER" id="PTHR38360:SF1">
    <property type="entry name" value="F12P19.7"/>
    <property type="match status" value="1"/>
</dbReference>
<comment type="caution">
    <text evidence="2">The sequence shown here is derived from an EMBL/GenBank/DDBJ whole genome shotgun (WGS) entry which is preliminary data.</text>
</comment>
<dbReference type="STRING" id="246404.A0A507FGU5"/>
<dbReference type="EMBL" id="QEAP01000075">
    <property type="protein sequence ID" value="TPX75599.1"/>
    <property type="molecule type" value="Genomic_DNA"/>
</dbReference>
<evidence type="ECO:0000256" key="1">
    <source>
        <dbReference type="SAM" id="SignalP"/>
    </source>
</evidence>
<evidence type="ECO:0000313" key="3">
    <source>
        <dbReference type="Proteomes" id="UP000320333"/>
    </source>
</evidence>
<protein>
    <recommendedName>
        <fullName evidence="4">Fe/B12 periplasmic-binding domain-containing protein</fullName>
    </recommendedName>
</protein>
<accession>A0A507FGU5</accession>
<gene>
    <name evidence="2" type="ORF">CcCBS67573_g03141</name>
</gene>
<organism evidence="2 3">
    <name type="scientific">Chytriomyces confervae</name>
    <dbReference type="NCBI Taxonomy" id="246404"/>
    <lineage>
        <taxon>Eukaryota</taxon>
        <taxon>Fungi</taxon>
        <taxon>Fungi incertae sedis</taxon>
        <taxon>Chytridiomycota</taxon>
        <taxon>Chytridiomycota incertae sedis</taxon>
        <taxon>Chytridiomycetes</taxon>
        <taxon>Chytridiales</taxon>
        <taxon>Chytriomycetaceae</taxon>
        <taxon>Chytriomyces</taxon>
    </lineage>
</organism>
<keyword evidence="1" id="KW-0732">Signal</keyword>
<reference evidence="2 3" key="1">
    <citation type="journal article" date="2019" name="Sci. Rep.">
        <title>Comparative genomics of chytrid fungi reveal insights into the obligate biotrophic and pathogenic lifestyle of Synchytrium endobioticum.</title>
        <authorList>
            <person name="van de Vossenberg B.T.L.H."/>
            <person name="Warris S."/>
            <person name="Nguyen H.D.T."/>
            <person name="van Gent-Pelzer M.P.E."/>
            <person name="Joly D.L."/>
            <person name="van de Geest H.C."/>
            <person name="Bonants P.J.M."/>
            <person name="Smith D.S."/>
            <person name="Levesque C.A."/>
            <person name="van der Lee T.A.J."/>
        </authorList>
    </citation>
    <scope>NUCLEOTIDE SEQUENCE [LARGE SCALE GENOMIC DNA]</scope>
    <source>
        <strain evidence="2 3">CBS 675.73</strain>
    </source>
</reference>
<proteinExistence type="predicted"/>
<dbReference type="AlphaFoldDB" id="A0A507FGU5"/>
<dbReference type="OrthoDB" id="409848at2759"/>
<name>A0A507FGU5_9FUNG</name>
<evidence type="ECO:0008006" key="4">
    <source>
        <dbReference type="Google" id="ProtNLM"/>
    </source>
</evidence>
<evidence type="ECO:0000313" key="2">
    <source>
        <dbReference type="EMBL" id="TPX75599.1"/>
    </source>
</evidence>
<feature type="signal peptide" evidence="1">
    <location>
        <begin position="1"/>
        <end position="16"/>
    </location>
</feature>
<feature type="chain" id="PRO_5021439081" description="Fe/B12 periplasmic-binding domain-containing protein" evidence="1">
    <location>
        <begin position="17"/>
        <end position="481"/>
    </location>
</feature>
<dbReference type="PANTHER" id="PTHR38360">
    <property type="entry name" value="OS03G0120000 PROTEIN"/>
    <property type="match status" value="1"/>
</dbReference>